<protein>
    <submittedName>
        <fullName evidence="2">Uncharacterized protein</fullName>
    </submittedName>
</protein>
<name>A0AA88GP76_NAELO</name>
<comment type="caution">
    <text evidence="2">The sequence shown here is derived from an EMBL/GenBank/DDBJ whole genome shotgun (WGS) entry which is preliminary data.</text>
</comment>
<organism evidence="2 3">
    <name type="scientific">Naegleria lovaniensis</name>
    <name type="common">Amoeba</name>
    <dbReference type="NCBI Taxonomy" id="51637"/>
    <lineage>
        <taxon>Eukaryota</taxon>
        <taxon>Discoba</taxon>
        <taxon>Heterolobosea</taxon>
        <taxon>Tetramitia</taxon>
        <taxon>Eutetramitia</taxon>
        <taxon>Vahlkampfiidae</taxon>
        <taxon>Naegleria</taxon>
    </lineage>
</organism>
<feature type="region of interest" description="Disordered" evidence="1">
    <location>
        <begin position="1"/>
        <end position="96"/>
    </location>
</feature>
<dbReference type="RefSeq" id="XP_044547722.1">
    <property type="nucleotide sequence ID" value="XM_044695629.1"/>
</dbReference>
<dbReference type="AlphaFoldDB" id="A0AA88GP76"/>
<keyword evidence="3" id="KW-1185">Reference proteome</keyword>
<feature type="compositionally biased region" description="Polar residues" evidence="1">
    <location>
        <begin position="78"/>
        <end position="95"/>
    </location>
</feature>
<proteinExistence type="predicted"/>
<evidence type="ECO:0000256" key="1">
    <source>
        <dbReference type="SAM" id="MobiDB-lite"/>
    </source>
</evidence>
<reference evidence="2 3" key="1">
    <citation type="journal article" date="2018" name="BMC Genomics">
        <title>The genome of Naegleria lovaniensis, the basis for a comparative approach to unravel pathogenicity factors of the human pathogenic amoeba N. fowleri.</title>
        <authorList>
            <person name="Liechti N."/>
            <person name="Schurch N."/>
            <person name="Bruggmann R."/>
            <person name="Wittwer M."/>
        </authorList>
    </citation>
    <scope>NUCLEOTIDE SEQUENCE [LARGE SCALE GENOMIC DNA]</scope>
    <source>
        <strain evidence="2 3">ATCC 30569</strain>
    </source>
</reference>
<dbReference type="Proteomes" id="UP000816034">
    <property type="component" value="Unassembled WGS sequence"/>
</dbReference>
<dbReference type="EMBL" id="PYSW02000025">
    <property type="protein sequence ID" value="KAG2382043.1"/>
    <property type="molecule type" value="Genomic_DNA"/>
</dbReference>
<gene>
    <name evidence="2" type="ORF">C9374_005835</name>
</gene>
<feature type="compositionally biased region" description="Polar residues" evidence="1">
    <location>
        <begin position="18"/>
        <end position="52"/>
    </location>
</feature>
<sequence length="137" mass="15341">MSSLEKKKNAPSPLSELPKSNSSSTMRKPSNASPLPISSQSPQRRNNINSLSPIRKTRLSESRSCGTNKILAPVKGNFHNTSKNDQNTETVIQSSDDPKELMRKQIYAVNHMMKIIENKKWDLLKEGSVNTRASYTL</sequence>
<accession>A0AA88GP76</accession>
<evidence type="ECO:0000313" key="2">
    <source>
        <dbReference type="EMBL" id="KAG2382043.1"/>
    </source>
</evidence>
<dbReference type="GeneID" id="68098290"/>
<evidence type="ECO:0000313" key="3">
    <source>
        <dbReference type="Proteomes" id="UP000816034"/>
    </source>
</evidence>